<accession>A0A840P3E4</accession>
<evidence type="ECO:0000256" key="1">
    <source>
        <dbReference type="SAM" id="MobiDB-lite"/>
    </source>
</evidence>
<name>A0A840P3E4_9ACTN</name>
<feature type="region of interest" description="Disordered" evidence="1">
    <location>
        <begin position="1"/>
        <end position="51"/>
    </location>
</feature>
<gene>
    <name evidence="2" type="ORF">HNP84_001480</name>
</gene>
<sequence>MPGRGPPARLAADRGQSTHIDRRDPDRVSERTDRPDVFATANSELRSEEMA</sequence>
<dbReference type="AlphaFoldDB" id="A0A840P3E4"/>
<dbReference type="Proteomes" id="UP000578449">
    <property type="component" value="Unassembled WGS sequence"/>
</dbReference>
<comment type="caution">
    <text evidence="2">The sequence shown here is derived from an EMBL/GenBank/DDBJ whole genome shotgun (WGS) entry which is preliminary data.</text>
</comment>
<dbReference type="EMBL" id="JACHGN010000003">
    <property type="protein sequence ID" value="MBB5131767.1"/>
    <property type="molecule type" value="Genomic_DNA"/>
</dbReference>
<feature type="compositionally biased region" description="Basic and acidic residues" evidence="1">
    <location>
        <begin position="19"/>
        <end position="36"/>
    </location>
</feature>
<keyword evidence="3" id="KW-1185">Reference proteome</keyword>
<proteinExistence type="predicted"/>
<reference evidence="2 3" key="1">
    <citation type="submission" date="2020-08" db="EMBL/GenBank/DDBJ databases">
        <title>Genomic Encyclopedia of Type Strains, Phase IV (KMG-IV): sequencing the most valuable type-strain genomes for metagenomic binning, comparative biology and taxonomic classification.</title>
        <authorList>
            <person name="Goeker M."/>
        </authorList>
    </citation>
    <scope>NUCLEOTIDE SEQUENCE [LARGE SCALE GENOMIC DNA]</scope>
    <source>
        <strain evidence="2 3">DSM 45615</strain>
    </source>
</reference>
<evidence type="ECO:0000313" key="2">
    <source>
        <dbReference type="EMBL" id="MBB5131767.1"/>
    </source>
</evidence>
<protein>
    <submittedName>
        <fullName evidence="2">Uncharacterized protein</fullName>
    </submittedName>
</protein>
<organism evidence="2 3">
    <name type="scientific">Thermocatellispora tengchongensis</name>
    <dbReference type="NCBI Taxonomy" id="1073253"/>
    <lineage>
        <taxon>Bacteria</taxon>
        <taxon>Bacillati</taxon>
        <taxon>Actinomycetota</taxon>
        <taxon>Actinomycetes</taxon>
        <taxon>Streptosporangiales</taxon>
        <taxon>Streptosporangiaceae</taxon>
        <taxon>Thermocatellispora</taxon>
    </lineage>
</organism>
<evidence type="ECO:0000313" key="3">
    <source>
        <dbReference type="Proteomes" id="UP000578449"/>
    </source>
</evidence>